<dbReference type="InterPro" id="IPR005302">
    <property type="entry name" value="MoCF_Sase_C"/>
</dbReference>
<name>A0ABW7JTV0_9NOCA</name>
<sequence length="325" mass="34833">MVIGTIAELWRYPVKSMGGEQLPEAHIAERALRADRLWAVRDLELGAVTTARRLPSLLGCSARFVAEPPADAGPGNVADVAVTFPDGATVTSTDSERMDAKLSELTGKNVSLVSLPPTSDKGAYRGVRPNNADIRRQFAIEDADELPDLSMFPLRKLAELALFATPVGIFADAYPLHVLTTASLATMAGHEPNGNFDTRRFRPNVVIDTTAADGLVEQGWLGGILRAPGAAIRVEIPTVRCSMPLREQQHYGLDADPSVVRAVSRHADRCLGVYADVEESGRLRQGDSVSFEPPAARGGLESTVGRPAGRLKRNALRAGNRVLPG</sequence>
<evidence type="ECO:0000256" key="1">
    <source>
        <dbReference type="SAM" id="MobiDB-lite"/>
    </source>
</evidence>
<reference evidence="3 4" key="1">
    <citation type="submission" date="2024-10" db="EMBL/GenBank/DDBJ databases">
        <authorList>
            <person name="Riesco R."/>
        </authorList>
    </citation>
    <scope>NUCLEOTIDE SEQUENCE [LARGE SCALE GENOMIC DNA]</scope>
    <source>
        <strain evidence="3 4">NCIMB 15449</strain>
    </source>
</reference>
<organism evidence="3 4">
    <name type="scientific">Antrihabitans spumae</name>
    <dbReference type="NCBI Taxonomy" id="3373370"/>
    <lineage>
        <taxon>Bacteria</taxon>
        <taxon>Bacillati</taxon>
        <taxon>Actinomycetota</taxon>
        <taxon>Actinomycetes</taxon>
        <taxon>Mycobacteriales</taxon>
        <taxon>Nocardiaceae</taxon>
        <taxon>Antrihabitans</taxon>
    </lineage>
</organism>
<dbReference type="Pfam" id="PF03473">
    <property type="entry name" value="MOSC"/>
    <property type="match status" value="1"/>
</dbReference>
<feature type="domain" description="MOSC" evidence="2">
    <location>
        <begin position="146"/>
        <end position="292"/>
    </location>
</feature>
<evidence type="ECO:0000313" key="3">
    <source>
        <dbReference type="EMBL" id="MFH5211446.1"/>
    </source>
</evidence>
<dbReference type="InterPro" id="IPR011037">
    <property type="entry name" value="Pyrv_Knase-like_insert_dom_sf"/>
</dbReference>
<protein>
    <submittedName>
        <fullName evidence="3">MOSC domain-containing protein</fullName>
    </submittedName>
</protein>
<dbReference type="Proteomes" id="UP001609175">
    <property type="component" value="Unassembled WGS sequence"/>
</dbReference>
<dbReference type="EMBL" id="JBIMSO010000117">
    <property type="protein sequence ID" value="MFH5211446.1"/>
    <property type="molecule type" value="Genomic_DNA"/>
</dbReference>
<evidence type="ECO:0000259" key="2">
    <source>
        <dbReference type="PROSITE" id="PS51340"/>
    </source>
</evidence>
<dbReference type="RefSeq" id="WP_395117934.1">
    <property type="nucleotide sequence ID" value="NZ_JBIMSO010000117.1"/>
</dbReference>
<dbReference type="SUPFAM" id="SSF50800">
    <property type="entry name" value="PK beta-barrel domain-like"/>
    <property type="match status" value="1"/>
</dbReference>
<evidence type="ECO:0000313" key="4">
    <source>
        <dbReference type="Proteomes" id="UP001609175"/>
    </source>
</evidence>
<gene>
    <name evidence="3" type="ORF">ACHIPZ_25060</name>
</gene>
<dbReference type="InterPro" id="IPR005303">
    <property type="entry name" value="MOCOS_middle"/>
</dbReference>
<accession>A0ABW7JTV0</accession>
<dbReference type="Pfam" id="PF03476">
    <property type="entry name" value="MOSC_N"/>
    <property type="match status" value="1"/>
</dbReference>
<proteinExistence type="predicted"/>
<feature type="region of interest" description="Disordered" evidence="1">
    <location>
        <begin position="283"/>
        <end position="306"/>
    </location>
</feature>
<dbReference type="PROSITE" id="PS51340">
    <property type="entry name" value="MOSC"/>
    <property type="match status" value="1"/>
</dbReference>
<comment type="caution">
    <text evidence="3">The sequence shown here is derived from an EMBL/GenBank/DDBJ whole genome shotgun (WGS) entry which is preliminary data.</text>
</comment>
<dbReference type="Gene3D" id="2.40.33.20">
    <property type="entry name" value="PK beta-barrel domain-like"/>
    <property type="match status" value="1"/>
</dbReference>